<dbReference type="PANTHER" id="PTHR15071:SF0">
    <property type="entry name" value="MANNOSE 6-PHOSPHATE RECEPTOR-LIKE PROTEIN 1"/>
    <property type="match status" value="1"/>
</dbReference>
<dbReference type="OrthoDB" id="4504960at2759"/>
<dbReference type="AlphaFoldDB" id="A0A6H5IPZ7"/>
<dbReference type="Proteomes" id="UP000479190">
    <property type="component" value="Unassembled WGS sequence"/>
</dbReference>
<keyword evidence="7" id="KW-1015">Disulfide bond</keyword>
<keyword evidence="2" id="KW-0813">Transport</keyword>
<keyword evidence="5 8" id="KW-1133">Transmembrane helix</keyword>
<dbReference type="InterPro" id="IPR009011">
    <property type="entry name" value="Man6P_isomerase_rcpt-bd_dom_sf"/>
</dbReference>
<evidence type="ECO:0000256" key="6">
    <source>
        <dbReference type="ARBA" id="ARBA00023136"/>
    </source>
</evidence>
<dbReference type="Pfam" id="PF00878">
    <property type="entry name" value="CIMR"/>
    <property type="match status" value="3"/>
</dbReference>
<evidence type="ECO:0000256" key="7">
    <source>
        <dbReference type="ARBA" id="ARBA00023157"/>
    </source>
</evidence>
<keyword evidence="3 8" id="KW-0812">Transmembrane</keyword>
<evidence type="ECO:0000256" key="4">
    <source>
        <dbReference type="ARBA" id="ARBA00022729"/>
    </source>
</evidence>
<dbReference type="GO" id="GO:0000139">
    <property type="term" value="C:Golgi membrane"/>
    <property type="evidence" value="ECO:0007669"/>
    <property type="project" value="UniProtKB-SubCell"/>
</dbReference>
<dbReference type="InterPro" id="IPR044865">
    <property type="entry name" value="MRH_dom"/>
</dbReference>
<feature type="domain" description="MRH" evidence="9">
    <location>
        <begin position="165"/>
        <end position="319"/>
    </location>
</feature>
<evidence type="ECO:0000256" key="8">
    <source>
        <dbReference type="SAM" id="Phobius"/>
    </source>
</evidence>
<protein>
    <recommendedName>
        <fullName evidence="9">MRH domain-containing protein</fullName>
    </recommendedName>
</protein>
<evidence type="ECO:0000256" key="5">
    <source>
        <dbReference type="ARBA" id="ARBA00022989"/>
    </source>
</evidence>
<dbReference type="EMBL" id="CADCXV010000972">
    <property type="protein sequence ID" value="CAB0039604.1"/>
    <property type="molecule type" value="Genomic_DNA"/>
</dbReference>
<accession>A0A6H5IPZ7</accession>
<feature type="transmembrane region" description="Helical" evidence="8">
    <location>
        <begin position="12"/>
        <end position="31"/>
    </location>
</feature>
<dbReference type="PANTHER" id="PTHR15071">
    <property type="entry name" value="MANNOSE-6-PHOSPHATE RECEPTOR FAMILY MEMBER"/>
    <property type="match status" value="1"/>
</dbReference>
<dbReference type="GO" id="GO:0005802">
    <property type="term" value="C:trans-Golgi network"/>
    <property type="evidence" value="ECO:0007669"/>
    <property type="project" value="TreeGrafter"/>
</dbReference>
<keyword evidence="6 8" id="KW-0472">Membrane</keyword>
<dbReference type="GO" id="GO:0038023">
    <property type="term" value="F:signaling receptor activity"/>
    <property type="evidence" value="ECO:0007669"/>
    <property type="project" value="InterPro"/>
</dbReference>
<feature type="domain" description="MRH" evidence="9">
    <location>
        <begin position="465"/>
        <end position="603"/>
    </location>
</feature>
<keyword evidence="11" id="KW-1185">Reference proteome</keyword>
<keyword evidence="4" id="KW-0732">Signal</keyword>
<evidence type="ECO:0000313" key="11">
    <source>
        <dbReference type="Proteomes" id="UP000479190"/>
    </source>
</evidence>
<name>A0A6H5IPZ7_9HYME</name>
<sequence>MVFNFLGTKQLTVFFVIMSIIYLPLSSRITIRSLIWNDMKALSSTKGSYCLSKDPIMPFDFMKFSPANHDHEVMLSETMNETLRLHICDELAKPCHGEKGYAICLHREGHEEIGLGNNLLHTLIKLLALADVSIYYAMFTFCFEQTCHVTIDLETIKACPAPRTPNCTFYQGQEKFDLSMLRNHYDNYEISTAESGPRQHSPIMLNACGPLVQNNTHFKAPGCGPESTACFIDRTDMANPVHRSLGRLGPDTGFYMSDHEIRWVMSDGDPCPYNESVNYTTVVSFLCNPEKVLSHPQYVSGLGQCFVQIMWYSSHVCPEWILRATSGRELARPCTIRDPETLFEYDLTSLRGRVFKTQTSDGGELEMAVCGNLGARSICSDGSGVCRVLKGQSTGVSGGIGNSHLYWKKSGPYLNYTSGDSCSPLQRRWTSIEFKCGPSSDSLEVESDHPCYQRIFWTTPLVCRKPCTSRKFGLPLGHLTNDREDYVVTHNETTYYLNVCRQLVDPPSECPKNSSFCAIGPKKTDAASGNLGTSSTEPELHDPMTPILGFVNGDTCVEDPTQNYSARIIFTCDDKVNMSYPQYSVYFDCITYFEWPTMWSCGNVHADLNETTYKIVNTLGDEWDLSPLKDYKADIHRLYKLAPFSLTMFNRSNCPGGSFICDYRQNYGREVRVMTDYSTGTVQLFFSNGSICDRNARAVKIANSWRSNKLSAVIVMKCNATAGLGLPVIVGTDSLRQRFIEFYQRCRNFRQAPAQGNVSREDLVME</sequence>
<dbReference type="GO" id="GO:0005537">
    <property type="term" value="F:D-mannose binding"/>
    <property type="evidence" value="ECO:0007669"/>
    <property type="project" value="InterPro"/>
</dbReference>
<proteinExistence type="predicted"/>
<dbReference type="InterPro" id="IPR000479">
    <property type="entry name" value="CIMR_rpt"/>
</dbReference>
<dbReference type="GO" id="GO:0007041">
    <property type="term" value="P:lysosomal transport"/>
    <property type="evidence" value="ECO:0007669"/>
    <property type="project" value="InterPro"/>
</dbReference>
<evidence type="ECO:0000256" key="3">
    <source>
        <dbReference type="ARBA" id="ARBA00022692"/>
    </source>
</evidence>
<evidence type="ECO:0000256" key="1">
    <source>
        <dbReference type="ARBA" id="ARBA00004308"/>
    </source>
</evidence>
<dbReference type="PROSITE" id="PS51914">
    <property type="entry name" value="MRH"/>
    <property type="match status" value="2"/>
</dbReference>
<dbReference type="GO" id="GO:0010008">
    <property type="term" value="C:endosome membrane"/>
    <property type="evidence" value="ECO:0007669"/>
    <property type="project" value="UniProtKB-SubCell"/>
</dbReference>
<evidence type="ECO:0000313" key="10">
    <source>
        <dbReference type="EMBL" id="CAB0039604.1"/>
    </source>
</evidence>
<reference evidence="10 11" key="1">
    <citation type="submission" date="2020-02" db="EMBL/GenBank/DDBJ databases">
        <authorList>
            <person name="Ferguson B K."/>
        </authorList>
    </citation>
    <scope>NUCLEOTIDE SEQUENCE [LARGE SCALE GENOMIC DNA]</scope>
</reference>
<dbReference type="SUPFAM" id="SSF50911">
    <property type="entry name" value="Mannose 6-phosphate receptor domain"/>
    <property type="match status" value="4"/>
</dbReference>
<dbReference type="Gene3D" id="2.70.130.10">
    <property type="entry name" value="Mannose-6-phosphate receptor binding domain"/>
    <property type="match status" value="3"/>
</dbReference>
<gene>
    <name evidence="10" type="ORF">TBRA_LOCUS11343</name>
</gene>
<evidence type="ECO:0000256" key="2">
    <source>
        <dbReference type="ARBA" id="ARBA00022448"/>
    </source>
</evidence>
<evidence type="ECO:0000259" key="9">
    <source>
        <dbReference type="PROSITE" id="PS51914"/>
    </source>
</evidence>
<organism evidence="10 11">
    <name type="scientific">Trichogramma brassicae</name>
    <dbReference type="NCBI Taxonomy" id="86971"/>
    <lineage>
        <taxon>Eukaryota</taxon>
        <taxon>Metazoa</taxon>
        <taxon>Ecdysozoa</taxon>
        <taxon>Arthropoda</taxon>
        <taxon>Hexapoda</taxon>
        <taxon>Insecta</taxon>
        <taxon>Pterygota</taxon>
        <taxon>Neoptera</taxon>
        <taxon>Endopterygota</taxon>
        <taxon>Hymenoptera</taxon>
        <taxon>Apocrita</taxon>
        <taxon>Proctotrupomorpha</taxon>
        <taxon>Chalcidoidea</taxon>
        <taxon>Trichogrammatidae</taxon>
        <taxon>Trichogramma</taxon>
    </lineage>
</organism>
<dbReference type="SMART" id="SM01404">
    <property type="entry name" value="CIMR"/>
    <property type="match status" value="4"/>
</dbReference>
<comment type="subcellular location">
    <subcellularLocation>
        <location evidence="1">Endomembrane system</location>
    </subcellularLocation>
</comment>